<feature type="signal peptide" evidence="6">
    <location>
        <begin position="1"/>
        <end position="23"/>
    </location>
</feature>
<keyword evidence="2" id="KW-0812">Transmembrane</keyword>
<dbReference type="Pfam" id="PF18911">
    <property type="entry name" value="PKD_4"/>
    <property type="match status" value="15"/>
</dbReference>
<reference evidence="8 9" key="1">
    <citation type="journal article" date="2015" name="Int. J. Syst. Evol. Microbiol.">
        <title>Flavisolibacter ginsenosidimutans sp. nov., with ginsenoside-converting activity isolated from soil used for cultivating ginseng.</title>
        <authorList>
            <person name="Zhao Y."/>
            <person name="Liu Q."/>
            <person name="Kang M.S."/>
            <person name="Jin F."/>
            <person name="Yu H."/>
            <person name="Im W.T."/>
        </authorList>
    </citation>
    <scope>NUCLEOTIDE SEQUENCE [LARGE SCALE GENOMIC DNA]</scope>
    <source>
        <strain evidence="8 9">Gsoil 636</strain>
    </source>
</reference>
<feature type="domain" description="PKD" evidence="7">
    <location>
        <begin position="549"/>
        <end position="597"/>
    </location>
</feature>
<dbReference type="SMART" id="SM00089">
    <property type="entry name" value="PKD"/>
    <property type="match status" value="15"/>
</dbReference>
<proteinExistence type="predicted"/>
<evidence type="ECO:0000313" key="8">
    <source>
        <dbReference type="EMBL" id="QEC56501.1"/>
    </source>
</evidence>
<feature type="domain" description="PKD" evidence="7">
    <location>
        <begin position="291"/>
        <end position="350"/>
    </location>
</feature>
<evidence type="ECO:0000313" key="9">
    <source>
        <dbReference type="Proteomes" id="UP000321204"/>
    </source>
</evidence>
<dbReference type="InterPro" id="IPR013783">
    <property type="entry name" value="Ig-like_fold"/>
</dbReference>
<evidence type="ECO:0000256" key="2">
    <source>
        <dbReference type="ARBA" id="ARBA00022692"/>
    </source>
</evidence>
<feature type="domain" description="PKD" evidence="7">
    <location>
        <begin position="766"/>
        <end position="839"/>
    </location>
</feature>
<comment type="subcellular location">
    <subcellularLocation>
        <location evidence="1">Membrane</location>
        <topology evidence="1">Multi-pass membrane protein</topology>
    </subcellularLocation>
</comment>
<evidence type="ECO:0000256" key="6">
    <source>
        <dbReference type="SAM" id="SignalP"/>
    </source>
</evidence>
<accession>A0A5B8UIJ5</accession>
<evidence type="ECO:0000256" key="1">
    <source>
        <dbReference type="ARBA" id="ARBA00004141"/>
    </source>
</evidence>
<dbReference type="PANTHER" id="PTHR46730:SF4">
    <property type="entry name" value="POLYCYSTIC KIDNEY DISEASE PROTEIN 1-LIKE 1"/>
    <property type="match status" value="1"/>
</dbReference>
<dbReference type="InterPro" id="IPR035986">
    <property type="entry name" value="PKD_dom_sf"/>
</dbReference>
<name>A0A5B8UIJ5_9BACT</name>
<evidence type="ECO:0000256" key="5">
    <source>
        <dbReference type="ARBA" id="ARBA00023136"/>
    </source>
</evidence>
<dbReference type="RefSeq" id="WP_146787355.1">
    <property type="nucleotide sequence ID" value="NZ_BAABIO010000001.1"/>
</dbReference>
<dbReference type="OrthoDB" id="7794186at2"/>
<dbReference type="SUPFAM" id="SSF49299">
    <property type="entry name" value="PKD domain"/>
    <property type="match status" value="15"/>
</dbReference>
<feature type="domain" description="PKD" evidence="7">
    <location>
        <begin position="855"/>
        <end position="921"/>
    </location>
</feature>
<dbReference type="InterPro" id="IPR000601">
    <property type="entry name" value="PKD_dom"/>
</dbReference>
<feature type="domain" description="PKD" evidence="7">
    <location>
        <begin position="436"/>
        <end position="520"/>
    </location>
</feature>
<dbReference type="EMBL" id="CP042433">
    <property type="protein sequence ID" value="QEC56501.1"/>
    <property type="molecule type" value="Genomic_DNA"/>
</dbReference>
<dbReference type="GO" id="GO:0005886">
    <property type="term" value="C:plasma membrane"/>
    <property type="evidence" value="ECO:0007669"/>
    <property type="project" value="TreeGrafter"/>
</dbReference>
<feature type="chain" id="PRO_5022802749" evidence="6">
    <location>
        <begin position="24"/>
        <end position="1444"/>
    </location>
</feature>
<feature type="domain" description="PKD" evidence="7">
    <location>
        <begin position="969"/>
        <end position="1020"/>
    </location>
</feature>
<dbReference type="InterPro" id="IPR022409">
    <property type="entry name" value="PKD/Chitinase_dom"/>
</dbReference>
<feature type="domain" description="PKD" evidence="7">
    <location>
        <begin position="1040"/>
        <end position="1082"/>
    </location>
</feature>
<feature type="domain" description="PKD" evidence="7">
    <location>
        <begin position="104"/>
        <end position="192"/>
    </location>
</feature>
<evidence type="ECO:0000256" key="4">
    <source>
        <dbReference type="ARBA" id="ARBA00022989"/>
    </source>
</evidence>
<feature type="domain" description="PKD" evidence="7">
    <location>
        <begin position="209"/>
        <end position="259"/>
    </location>
</feature>
<dbReference type="KEGG" id="fgg:FSB75_11540"/>
<sequence>MRNICILLLAILTCTLCHGQAPAANFTAAQASGCAPVIINFQDQSTGSPTSWQWNFGNGVTSTLQNPSTTYFTPGTYTVTLTASNGSGSNTLTRTGFVTVYAKPTVNFSVNDSAGCAPLGVQFTDLSVAAPGTVNTSWVWDFGNGTNSPAQNPSTTYTLPANYTVSLKVTSDKGCFATVSKPAYVQISGSLQVDFSSTGVNRCRTPFPVNFTNNSTGPGTLSYLWTFGDGGTSTAQNPLHTYSTPGAYNVSLAVTSSNGCTDTLRKASFINIQNINTSFTAIDSVCVKSPVNFSNSSTPSPQGSAWDFGDGTTSATLSPVKTFTTPGTYSVHLLNTYTYCSDSASKTIKVFPRPASAFTGTNTFQCKPPLTVTFTDASTSAVSWQWNFGDGNTSTQQSPSHTYNAYGNYTVTLIVTNANGCTDTLSQPSFVRIQKPVISFPTLPLNGCVPYTTTLSSNVNTPDNVASYLWNFGDGNTSVQTTPTHTYSTQGNYTVKLTITTSTGCTESDSVTNAVTVGRVPTVDFTAVPNPVCTFGQVQFTAVFSEGNAFAWNFGDGSTSNVQNPVHQYTDTGRYNVNLTVTNNGCAVTATKPAFIQSNPPIAGFRFKNDCQNRKLFFFTDTSVVGLGTPTYEWDFGDGSPVSTSPSPSHLFPAFGTYIVTLKVSVGGCTNTKTLNLNVFNETPAFTADKRVACKTATVNYTSQSNNLGNIVSYAWDFSNGTTSNAQNPQITYSASGSFTTTLITTDIYGCKDTVAQPNYIRINGPSAGYTVTNNNGCKGLKASFTSTAQSDGTNPIVIWQWKYGDGASQTFFAPFSPQHTYNAVGSYTVQLTVTDTLGCKDSLILPGLVNATSPKADFSANDTLSCLGSSLNFTNNSTAQNFTMIWDFGDGSTWGGNNPPHIYPDTGYYTVKLKIVDQYGCADSLTKARYIHIQKTVAAFAVSDSLGGCTPFEVKFNNASQFYTSSLWQLGNGSSTVTNPSQVYNTAGTYNIKLTVTGRGGCADTAVKTIRVFDASATTFSYSPFNGCKPLELNGTVKSPANLNFTWDFGDGTTMTTTALNAVHTYNVFGNYVPKLLLSDSGNCLIPLIGIDTVRILGVNAKFGWDKRLFCDSGTVSFTDSTTFNDPVTSYAWDFGDGNPSTATSPAHHFATPGTYTVSLILQTQNGCTDTAKVDQLVKVVESPSVRINGDSIICQNDVVQYTGLFNRMDTSLVQWAWRFPNGASSAQQIPSAQTFTAPGTFTVQAVVTNSSGCTDTATRNLLVNPLPVITVSSPLTTLLGTPVLLPATYINNIVSYSWAPATGLSCTDCPQPLASPKFNTLYKVTVVDENGCKATGKVEVIVLCRGSLVFVPNTFSPNGDGSNDVFYVRGKGLDRVKSLRVFNRWGETVFEKQNFAVNDPSVGWDGTYKGQKLSPDVYVYQVEVFCENAEIIHFEGNVSLIR</sequence>
<keyword evidence="6" id="KW-0732">Signal</keyword>
<feature type="domain" description="PKD" evidence="7">
    <location>
        <begin position="22"/>
        <end position="105"/>
    </location>
</feature>
<gene>
    <name evidence="8" type="ORF">FSB75_11540</name>
</gene>
<feature type="domain" description="PKD" evidence="7">
    <location>
        <begin position="709"/>
        <end position="750"/>
    </location>
</feature>
<keyword evidence="4" id="KW-1133">Transmembrane helix</keyword>
<keyword evidence="9" id="KW-1185">Reference proteome</keyword>
<organism evidence="8 9">
    <name type="scientific">Flavisolibacter ginsenosidimutans</name>
    <dbReference type="NCBI Taxonomy" id="661481"/>
    <lineage>
        <taxon>Bacteria</taxon>
        <taxon>Pseudomonadati</taxon>
        <taxon>Bacteroidota</taxon>
        <taxon>Chitinophagia</taxon>
        <taxon>Chitinophagales</taxon>
        <taxon>Chitinophagaceae</taxon>
        <taxon>Flavisolibacter</taxon>
    </lineage>
</organism>
<dbReference type="InterPro" id="IPR026341">
    <property type="entry name" value="T9SS_type_B"/>
</dbReference>
<keyword evidence="3" id="KW-0677">Repeat</keyword>
<dbReference type="Proteomes" id="UP000321204">
    <property type="component" value="Chromosome"/>
</dbReference>
<dbReference type="FunFam" id="2.60.40.10:FF:000270">
    <property type="entry name" value="Cell surface protein"/>
    <property type="match status" value="2"/>
</dbReference>
<feature type="domain" description="PKD" evidence="7">
    <location>
        <begin position="1215"/>
        <end position="1265"/>
    </location>
</feature>
<keyword evidence="5" id="KW-0472">Membrane</keyword>
<dbReference type="Gene3D" id="2.60.40.10">
    <property type="entry name" value="Immunoglobulins"/>
    <property type="match status" value="15"/>
</dbReference>
<dbReference type="NCBIfam" id="TIGR04131">
    <property type="entry name" value="Bac_Flav_CTERM"/>
    <property type="match status" value="1"/>
</dbReference>
<dbReference type="Pfam" id="PF13585">
    <property type="entry name" value="CHU_C"/>
    <property type="match status" value="1"/>
</dbReference>
<evidence type="ECO:0000256" key="3">
    <source>
        <dbReference type="ARBA" id="ARBA00022737"/>
    </source>
</evidence>
<evidence type="ECO:0000259" key="7">
    <source>
        <dbReference type="PROSITE" id="PS50093"/>
    </source>
</evidence>
<dbReference type="CDD" id="cd00146">
    <property type="entry name" value="PKD"/>
    <property type="match status" value="14"/>
</dbReference>
<feature type="domain" description="PKD" evidence="7">
    <location>
        <begin position="353"/>
        <end position="431"/>
    </location>
</feature>
<dbReference type="PROSITE" id="PS50093">
    <property type="entry name" value="PKD"/>
    <property type="match status" value="15"/>
</dbReference>
<feature type="domain" description="PKD" evidence="7">
    <location>
        <begin position="631"/>
        <end position="665"/>
    </location>
</feature>
<feature type="domain" description="PKD" evidence="7">
    <location>
        <begin position="1116"/>
        <end position="1186"/>
    </location>
</feature>
<dbReference type="GO" id="GO:0006816">
    <property type="term" value="P:calcium ion transport"/>
    <property type="evidence" value="ECO:0007669"/>
    <property type="project" value="TreeGrafter"/>
</dbReference>
<protein>
    <submittedName>
        <fullName evidence="8">PKD domain-containing protein</fullName>
    </submittedName>
</protein>
<dbReference type="GO" id="GO:0005261">
    <property type="term" value="F:monoatomic cation channel activity"/>
    <property type="evidence" value="ECO:0007669"/>
    <property type="project" value="TreeGrafter"/>
</dbReference>
<dbReference type="PANTHER" id="PTHR46730">
    <property type="entry name" value="POLYCYSTIN-1"/>
    <property type="match status" value="1"/>
</dbReference>